<sequence>MRQGDSLFTRGAYEASYPFYRQALRQGEQVSGRLLLRMAFVQEGLGHYPAALYYLGLAHTRQPRQATWRKITELAQNHRLTGYSSSWRQGLIITFRRHYYQGLQLLLIGAVVGAMLLVVRRRLGRQWALPYSVYLGLVGSYLNLLQPGQAGMVARSHAPLMAGPSAGAAWLTTATAGDRLVVRGRQDIWYRVQWRGRVAYIRRHDLLLVQ</sequence>
<accession>A0ABP7SK36</accession>
<comment type="caution">
    <text evidence="2">The sequence shown here is derived from an EMBL/GenBank/DDBJ whole genome shotgun (WGS) entry which is preliminary data.</text>
</comment>
<name>A0ABP7SK36_9BACT</name>
<keyword evidence="3" id="KW-1185">Reference proteome</keyword>
<evidence type="ECO:0000313" key="3">
    <source>
        <dbReference type="Proteomes" id="UP001500567"/>
    </source>
</evidence>
<keyword evidence="1" id="KW-1133">Transmembrane helix</keyword>
<keyword evidence="1" id="KW-0812">Transmembrane</keyword>
<feature type="transmembrane region" description="Helical" evidence="1">
    <location>
        <begin position="99"/>
        <end position="119"/>
    </location>
</feature>
<dbReference type="EMBL" id="BAABDJ010000033">
    <property type="protein sequence ID" value="GAA4012769.1"/>
    <property type="molecule type" value="Genomic_DNA"/>
</dbReference>
<dbReference type="Gene3D" id="2.30.30.40">
    <property type="entry name" value="SH3 Domains"/>
    <property type="match status" value="1"/>
</dbReference>
<evidence type="ECO:0000256" key="1">
    <source>
        <dbReference type="SAM" id="Phobius"/>
    </source>
</evidence>
<proteinExistence type="predicted"/>
<reference evidence="3" key="1">
    <citation type="journal article" date="2019" name="Int. J. Syst. Evol. Microbiol.">
        <title>The Global Catalogue of Microorganisms (GCM) 10K type strain sequencing project: providing services to taxonomists for standard genome sequencing and annotation.</title>
        <authorList>
            <consortium name="The Broad Institute Genomics Platform"/>
            <consortium name="The Broad Institute Genome Sequencing Center for Infectious Disease"/>
            <person name="Wu L."/>
            <person name="Ma J."/>
        </authorList>
    </citation>
    <scope>NUCLEOTIDE SEQUENCE [LARGE SCALE GENOMIC DNA]</scope>
    <source>
        <strain evidence="3">JCM 17224</strain>
    </source>
</reference>
<keyword evidence="1" id="KW-0472">Membrane</keyword>
<protein>
    <recommendedName>
        <fullName evidence="4">SH3 domain-containing protein</fullName>
    </recommendedName>
</protein>
<gene>
    <name evidence="2" type="ORF">GCM10022408_26940</name>
</gene>
<dbReference type="RefSeq" id="WP_345073702.1">
    <property type="nucleotide sequence ID" value="NZ_BAABDJ010000033.1"/>
</dbReference>
<organism evidence="2 3">
    <name type="scientific">Hymenobacter fastidiosus</name>
    <dbReference type="NCBI Taxonomy" id="486264"/>
    <lineage>
        <taxon>Bacteria</taxon>
        <taxon>Pseudomonadati</taxon>
        <taxon>Bacteroidota</taxon>
        <taxon>Cytophagia</taxon>
        <taxon>Cytophagales</taxon>
        <taxon>Hymenobacteraceae</taxon>
        <taxon>Hymenobacter</taxon>
    </lineage>
</organism>
<evidence type="ECO:0000313" key="2">
    <source>
        <dbReference type="EMBL" id="GAA4012769.1"/>
    </source>
</evidence>
<dbReference type="Proteomes" id="UP001500567">
    <property type="component" value="Unassembled WGS sequence"/>
</dbReference>
<evidence type="ECO:0008006" key="4">
    <source>
        <dbReference type="Google" id="ProtNLM"/>
    </source>
</evidence>